<sequence length="112" mass="12862">MALIPPEFSIGHHQQKPELRLEEELANLLDQEQLGDDLKVKQLSQLLTRYKKKVYELLEPIRVSIVDENEEAKIAEDKILENVKADTEIGPFMKDITTSSSHSFVKCIPFDL</sequence>
<evidence type="ECO:0000313" key="1">
    <source>
        <dbReference type="EMBL" id="GFU02669.1"/>
    </source>
</evidence>
<dbReference type="OrthoDB" id="6436802at2759"/>
<dbReference type="Proteomes" id="UP000887013">
    <property type="component" value="Unassembled WGS sequence"/>
</dbReference>
<dbReference type="EMBL" id="BMAW01123295">
    <property type="protein sequence ID" value="GFU02669.1"/>
    <property type="molecule type" value="Genomic_DNA"/>
</dbReference>
<gene>
    <name evidence="1" type="primary">AVEN_66925_1</name>
    <name evidence="1" type="ORF">NPIL_649461</name>
</gene>
<comment type="caution">
    <text evidence="1">The sequence shown here is derived from an EMBL/GenBank/DDBJ whole genome shotgun (WGS) entry which is preliminary data.</text>
</comment>
<protein>
    <submittedName>
        <fullName evidence="1">Uncharacterized protein</fullName>
    </submittedName>
</protein>
<proteinExistence type="predicted"/>
<evidence type="ECO:0000313" key="2">
    <source>
        <dbReference type="Proteomes" id="UP000887013"/>
    </source>
</evidence>
<reference evidence="1" key="1">
    <citation type="submission" date="2020-08" db="EMBL/GenBank/DDBJ databases">
        <title>Multicomponent nature underlies the extraordinary mechanical properties of spider dragline silk.</title>
        <authorList>
            <person name="Kono N."/>
            <person name="Nakamura H."/>
            <person name="Mori M."/>
            <person name="Yoshida Y."/>
            <person name="Ohtoshi R."/>
            <person name="Malay A.D."/>
            <person name="Moran D.A.P."/>
            <person name="Tomita M."/>
            <person name="Numata K."/>
            <person name="Arakawa K."/>
        </authorList>
    </citation>
    <scope>NUCLEOTIDE SEQUENCE</scope>
</reference>
<keyword evidence="2" id="KW-1185">Reference proteome</keyword>
<accession>A0A8X6Q2R2</accession>
<dbReference type="AlphaFoldDB" id="A0A8X6Q2R2"/>
<organism evidence="1 2">
    <name type="scientific">Nephila pilipes</name>
    <name type="common">Giant wood spider</name>
    <name type="synonym">Nephila maculata</name>
    <dbReference type="NCBI Taxonomy" id="299642"/>
    <lineage>
        <taxon>Eukaryota</taxon>
        <taxon>Metazoa</taxon>
        <taxon>Ecdysozoa</taxon>
        <taxon>Arthropoda</taxon>
        <taxon>Chelicerata</taxon>
        <taxon>Arachnida</taxon>
        <taxon>Araneae</taxon>
        <taxon>Araneomorphae</taxon>
        <taxon>Entelegynae</taxon>
        <taxon>Araneoidea</taxon>
        <taxon>Nephilidae</taxon>
        <taxon>Nephila</taxon>
    </lineage>
</organism>
<name>A0A8X6Q2R2_NEPPI</name>